<proteinExistence type="predicted"/>
<sequence>MYFPWRDVVVKSLPEKEYNILRTARNKNIITEKEQSKYHQGTFGIIGMSIGSAMLSSIVSTCGPKNIKIADDDTIEVSNLNRMHATILDVGLPKTTVAAQRSWEVDPFLNIDPFKTINKENLRAFLENDQKLDAIVDAMDSLAMKVTLRRICRELKIPVLMATSNGDNSIIDVERYDIDENTKIFGGRIEEGELMNMETFTQKEWVAKAVKIVDKSILVDRLLESIPKIGKTLSGVPQLATTVNMSGAAISFIIRKILTGDKIISGRYIIGLDS</sequence>
<feature type="non-terminal residue" evidence="2">
    <location>
        <position position="274"/>
    </location>
</feature>
<dbReference type="SUPFAM" id="SSF69572">
    <property type="entry name" value="Activating enzymes of the ubiquitin-like proteins"/>
    <property type="match status" value="1"/>
</dbReference>
<dbReference type="PANTHER" id="PTHR43267:SF3">
    <property type="entry name" value="THIF PROTEIN"/>
    <property type="match status" value="1"/>
</dbReference>
<evidence type="ECO:0000313" key="2">
    <source>
        <dbReference type="EMBL" id="PIQ73357.1"/>
    </source>
</evidence>
<organism evidence="2 3">
    <name type="scientific">Candidatus Roizmanbacteria bacterium CG11_big_fil_rev_8_21_14_0_20_36_8</name>
    <dbReference type="NCBI Taxonomy" id="1974856"/>
    <lineage>
        <taxon>Bacteria</taxon>
        <taxon>Candidatus Roizmaniibacteriota</taxon>
    </lineage>
</organism>
<evidence type="ECO:0000259" key="1">
    <source>
        <dbReference type="Pfam" id="PF00899"/>
    </source>
</evidence>
<accession>A0A2M6IU33</accession>
<dbReference type="InterPro" id="IPR000594">
    <property type="entry name" value="ThiF_NAD_FAD-bd"/>
</dbReference>
<dbReference type="GO" id="GO:0061503">
    <property type="term" value="F:tRNA threonylcarbamoyladenosine dehydratase"/>
    <property type="evidence" value="ECO:0007669"/>
    <property type="project" value="TreeGrafter"/>
</dbReference>
<name>A0A2M6IU33_9BACT</name>
<dbReference type="GO" id="GO:0008641">
    <property type="term" value="F:ubiquitin-like modifier activating enzyme activity"/>
    <property type="evidence" value="ECO:0007669"/>
    <property type="project" value="InterPro"/>
</dbReference>
<protein>
    <recommendedName>
        <fullName evidence="1">THIF-type NAD/FAD binding fold domain-containing protein</fullName>
    </recommendedName>
</protein>
<dbReference type="Pfam" id="PF00899">
    <property type="entry name" value="ThiF"/>
    <property type="match status" value="1"/>
</dbReference>
<dbReference type="GO" id="GO:0061504">
    <property type="term" value="P:cyclic threonylcarbamoyladenosine biosynthetic process"/>
    <property type="evidence" value="ECO:0007669"/>
    <property type="project" value="TreeGrafter"/>
</dbReference>
<dbReference type="CDD" id="cd01483">
    <property type="entry name" value="E1_enzyme_family"/>
    <property type="match status" value="1"/>
</dbReference>
<feature type="domain" description="THIF-type NAD/FAD binding fold" evidence="1">
    <location>
        <begin position="27"/>
        <end position="167"/>
    </location>
</feature>
<evidence type="ECO:0000313" key="3">
    <source>
        <dbReference type="Proteomes" id="UP000231056"/>
    </source>
</evidence>
<dbReference type="AlphaFoldDB" id="A0A2M6IU33"/>
<dbReference type="Proteomes" id="UP000231056">
    <property type="component" value="Unassembled WGS sequence"/>
</dbReference>
<dbReference type="Gene3D" id="3.40.50.720">
    <property type="entry name" value="NAD(P)-binding Rossmann-like Domain"/>
    <property type="match status" value="1"/>
</dbReference>
<gene>
    <name evidence="2" type="ORF">COV58_02995</name>
</gene>
<comment type="caution">
    <text evidence="2">The sequence shown here is derived from an EMBL/GenBank/DDBJ whole genome shotgun (WGS) entry which is preliminary data.</text>
</comment>
<reference evidence="2 3" key="1">
    <citation type="submission" date="2017-09" db="EMBL/GenBank/DDBJ databases">
        <title>Depth-based differentiation of microbial function through sediment-hosted aquifers and enrichment of novel symbionts in the deep terrestrial subsurface.</title>
        <authorList>
            <person name="Probst A.J."/>
            <person name="Ladd B."/>
            <person name="Jarett J.K."/>
            <person name="Geller-Mcgrath D.E."/>
            <person name="Sieber C.M."/>
            <person name="Emerson J.B."/>
            <person name="Anantharaman K."/>
            <person name="Thomas B.C."/>
            <person name="Malmstrom R."/>
            <person name="Stieglmeier M."/>
            <person name="Klingl A."/>
            <person name="Woyke T."/>
            <person name="Ryan C.M."/>
            <person name="Banfield J.F."/>
        </authorList>
    </citation>
    <scope>NUCLEOTIDE SEQUENCE [LARGE SCALE GENOMIC DNA]</scope>
    <source>
        <strain evidence="2">CG11_big_fil_rev_8_21_14_0_20_36_8</strain>
    </source>
</reference>
<dbReference type="EMBL" id="PCVM01000069">
    <property type="protein sequence ID" value="PIQ73357.1"/>
    <property type="molecule type" value="Genomic_DNA"/>
</dbReference>
<dbReference type="PANTHER" id="PTHR43267">
    <property type="entry name" value="TRNA THREONYLCARBAMOYLADENOSINE DEHYDRATASE"/>
    <property type="match status" value="1"/>
</dbReference>
<dbReference type="InterPro" id="IPR045886">
    <property type="entry name" value="ThiF/MoeB/HesA"/>
</dbReference>
<dbReference type="InterPro" id="IPR035985">
    <property type="entry name" value="Ubiquitin-activating_enz"/>
</dbReference>